<dbReference type="Proteomes" id="UP000016464">
    <property type="component" value="Unassembled WGS sequence"/>
</dbReference>
<comment type="caution">
    <text evidence="1">The sequence shown here is derived from an EMBL/GenBank/DDBJ whole genome shotgun (WGS) entry which is preliminary data.</text>
</comment>
<proteinExistence type="predicted"/>
<protein>
    <submittedName>
        <fullName evidence="1">Uncharacterized protein</fullName>
    </submittedName>
</protein>
<dbReference type="EMBL" id="ATCL01000017">
    <property type="protein sequence ID" value="ERG67153.1"/>
    <property type="molecule type" value="Genomic_DNA"/>
</dbReference>
<dbReference type="AlphaFoldDB" id="U1LIA5"/>
<sequence>MHAVPAAGYEWGNSLITFFSGVTSSKRDRLGEAIRSLQV</sequence>
<evidence type="ECO:0000313" key="1">
    <source>
        <dbReference type="EMBL" id="ERG67153.1"/>
    </source>
</evidence>
<name>U1LIA5_9BACL</name>
<keyword evidence="2" id="KW-1185">Reference proteome</keyword>
<accession>U1LIA5</accession>
<gene>
    <name evidence="1" type="ORF">M467_07685</name>
</gene>
<evidence type="ECO:0000313" key="2">
    <source>
        <dbReference type="Proteomes" id="UP000016464"/>
    </source>
</evidence>
<organism evidence="1 2">
    <name type="scientific">Exiguobacterium chiriqhucha RW-2</name>
    <dbReference type="NCBI Taxonomy" id="1345023"/>
    <lineage>
        <taxon>Bacteria</taxon>
        <taxon>Bacillati</taxon>
        <taxon>Bacillota</taxon>
        <taxon>Bacilli</taxon>
        <taxon>Bacillales</taxon>
        <taxon>Bacillales Family XII. Incertae Sedis</taxon>
        <taxon>Exiguobacterium</taxon>
    </lineage>
</organism>
<reference evidence="1 2" key="1">
    <citation type="journal article" date="2013" name="Genome Announc.">
        <title>Draft Genome Sequence of Exiguobacterium pavilionensis Strain RW-2, with Wide Thermal, Salinity, and pH Tolerance, Isolated from Modern Freshwater Microbialites.</title>
        <authorList>
            <person name="White R.A.III."/>
            <person name="Grassa C.J."/>
            <person name="Suttle C.A."/>
        </authorList>
    </citation>
    <scope>NUCLEOTIDE SEQUENCE [LARGE SCALE GENOMIC DNA]</scope>
    <source>
        <strain evidence="1 2">RW-2</strain>
    </source>
</reference>